<dbReference type="EMBL" id="SNUX01000002">
    <property type="protein sequence ID" value="TES49381.1"/>
    <property type="molecule type" value="Genomic_DNA"/>
</dbReference>
<dbReference type="GO" id="GO:0005737">
    <property type="term" value="C:cytoplasm"/>
    <property type="evidence" value="ECO:0007669"/>
    <property type="project" value="TreeGrafter"/>
</dbReference>
<dbReference type="Gene3D" id="3.40.630.30">
    <property type="match status" value="1"/>
</dbReference>
<protein>
    <submittedName>
        <fullName evidence="2">N-acetyltransferase</fullName>
    </submittedName>
</protein>
<evidence type="ECO:0000313" key="3">
    <source>
        <dbReference type="Proteomes" id="UP000298210"/>
    </source>
</evidence>
<dbReference type="AlphaFoldDB" id="A0A4Y7WLW5"/>
<feature type="domain" description="N-acetyltransferase" evidence="1">
    <location>
        <begin position="9"/>
        <end position="173"/>
    </location>
</feature>
<dbReference type="SUPFAM" id="SSF55729">
    <property type="entry name" value="Acyl-CoA N-acyltransferases (Nat)"/>
    <property type="match status" value="1"/>
</dbReference>
<dbReference type="GO" id="GO:0008999">
    <property type="term" value="F:protein-N-terminal-alanine acetyltransferase activity"/>
    <property type="evidence" value="ECO:0007669"/>
    <property type="project" value="TreeGrafter"/>
</dbReference>
<dbReference type="InterPro" id="IPR016181">
    <property type="entry name" value="Acyl_CoA_acyltransferase"/>
</dbReference>
<dbReference type="PANTHER" id="PTHR43792">
    <property type="entry name" value="GNAT FAMILY, PUTATIVE (AFU_ORTHOLOGUE AFUA_3G00765)-RELATED-RELATED"/>
    <property type="match status" value="1"/>
</dbReference>
<keyword evidence="2" id="KW-0808">Transferase</keyword>
<dbReference type="RefSeq" id="WP_124741235.1">
    <property type="nucleotide sequence ID" value="NZ_LDIM01000006.1"/>
</dbReference>
<dbReference type="InterPro" id="IPR000182">
    <property type="entry name" value="GNAT_dom"/>
</dbReference>
<dbReference type="Pfam" id="PF13302">
    <property type="entry name" value="Acetyltransf_3"/>
    <property type="match status" value="1"/>
</dbReference>
<dbReference type="Proteomes" id="UP000298210">
    <property type="component" value="Unassembled WGS sequence"/>
</dbReference>
<comment type="caution">
    <text evidence="2">The sequence shown here is derived from an EMBL/GenBank/DDBJ whole genome shotgun (WGS) entry which is preliminary data.</text>
</comment>
<evidence type="ECO:0000259" key="1">
    <source>
        <dbReference type="PROSITE" id="PS51186"/>
    </source>
</evidence>
<proteinExistence type="predicted"/>
<evidence type="ECO:0000313" key="2">
    <source>
        <dbReference type="EMBL" id="TES49381.1"/>
    </source>
</evidence>
<organism evidence="2 3">
    <name type="scientific">Shouchella lehensis</name>
    <dbReference type="NCBI Taxonomy" id="300825"/>
    <lineage>
        <taxon>Bacteria</taxon>
        <taxon>Bacillati</taxon>
        <taxon>Bacillota</taxon>
        <taxon>Bacilli</taxon>
        <taxon>Bacillales</taxon>
        <taxon>Bacillaceae</taxon>
        <taxon>Shouchella</taxon>
    </lineage>
</organism>
<sequence length="176" mass="20364">MKTIYSERLSLQEVSQKDAESLFHIWSNPEITKFMNIPAMTNVNQAMEMIQLFESLSREKKGNRFTISLTETNTVIGSCGFNYLDYENDRGEVGYELDKEYWGQGYMTEALKTLMQVGFSQFNLNRIEAKVEPQNVASQYVLKKIGCKEEGLLRKYEKAKGTYIDLMMFSALKEDL</sequence>
<reference evidence="2 3" key="1">
    <citation type="submission" date="2019-03" db="EMBL/GenBank/DDBJ databases">
        <authorList>
            <person name="Liu G."/>
        </authorList>
    </citation>
    <scope>NUCLEOTIDE SEQUENCE [LARGE SCALE GENOMIC DNA]</scope>
    <source>
        <strain evidence="2 3">DSM 19099</strain>
    </source>
</reference>
<gene>
    <name evidence="2" type="ORF">E2L03_07880</name>
</gene>
<name>A0A4Y7WLW5_9BACI</name>
<dbReference type="PANTHER" id="PTHR43792:SF9">
    <property type="entry name" value="RIBOSOMAL-PROTEIN-ALANINE ACETYLTRANSFERASE"/>
    <property type="match status" value="1"/>
</dbReference>
<dbReference type="InterPro" id="IPR051531">
    <property type="entry name" value="N-acetyltransferase"/>
</dbReference>
<accession>A0A4Y7WLW5</accession>
<dbReference type="PROSITE" id="PS51186">
    <property type="entry name" value="GNAT"/>
    <property type="match status" value="1"/>
</dbReference>